<dbReference type="PRINTS" id="PR00067">
    <property type="entry name" value="CATALASE"/>
</dbReference>
<dbReference type="GO" id="GO:0005777">
    <property type="term" value="C:peroxisome"/>
    <property type="evidence" value="ECO:0007669"/>
    <property type="project" value="TreeGrafter"/>
</dbReference>
<dbReference type="PROSITE" id="PS00437">
    <property type="entry name" value="CATALASE_1"/>
    <property type="match status" value="1"/>
</dbReference>
<protein>
    <recommendedName>
        <fullName evidence="11">Catalase</fullName>
        <ecNumber evidence="11">1.11.1.6</ecNumber>
    </recommendedName>
</protein>
<dbReference type="InterPro" id="IPR010582">
    <property type="entry name" value="Catalase_immune_responsive"/>
</dbReference>
<comment type="similarity">
    <text evidence="1 11">Belongs to the catalase family.</text>
</comment>
<dbReference type="PANTHER" id="PTHR11465">
    <property type="entry name" value="CATALASE"/>
    <property type="match status" value="1"/>
</dbReference>
<dbReference type="InterPro" id="IPR020835">
    <property type="entry name" value="Catalase_sf"/>
</dbReference>
<dbReference type="Pfam" id="PF06628">
    <property type="entry name" value="Catalase-rel"/>
    <property type="match status" value="1"/>
</dbReference>
<dbReference type="GO" id="GO:0005739">
    <property type="term" value="C:mitochondrion"/>
    <property type="evidence" value="ECO:0007669"/>
    <property type="project" value="TreeGrafter"/>
</dbReference>
<evidence type="ECO:0000256" key="6">
    <source>
        <dbReference type="ARBA" id="ARBA00023004"/>
    </source>
</evidence>
<comment type="caution">
    <text evidence="14">The sequence shown here is derived from an EMBL/GenBank/DDBJ whole genome shotgun (WGS) entry which is preliminary data.</text>
</comment>
<keyword evidence="6 10" id="KW-0408">Iron</keyword>
<comment type="cofactor">
    <cofactor evidence="10">
        <name>heme</name>
        <dbReference type="ChEBI" id="CHEBI:30413"/>
    </cofactor>
</comment>
<dbReference type="Pfam" id="PF00199">
    <property type="entry name" value="Catalase"/>
    <property type="match status" value="1"/>
</dbReference>
<evidence type="ECO:0000256" key="8">
    <source>
        <dbReference type="ARBA" id="ARBA00044729"/>
    </source>
</evidence>
<organism evidence="14 15">
    <name type="scientific">Taphrina deformans (strain PYCC 5710 / ATCC 11124 / CBS 356.35 / IMI 108563 / JCM 9778 / NBRC 8474)</name>
    <name type="common">Peach leaf curl fungus</name>
    <name type="synonym">Lalaria deformans</name>
    <dbReference type="NCBI Taxonomy" id="1097556"/>
    <lineage>
        <taxon>Eukaryota</taxon>
        <taxon>Fungi</taxon>
        <taxon>Dikarya</taxon>
        <taxon>Ascomycota</taxon>
        <taxon>Taphrinomycotina</taxon>
        <taxon>Taphrinomycetes</taxon>
        <taxon>Taphrinales</taxon>
        <taxon>Taphrinaceae</taxon>
        <taxon>Taphrina</taxon>
    </lineage>
</organism>
<dbReference type="VEuPathDB" id="FungiDB:TAPDE_001834"/>
<evidence type="ECO:0000256" key="5">
    <source>
        <dbReference type="ARBA" id="ARBA00023002"/>
    </source>
</evidence>
<gene>
    <name evidence="14" type="ORF">TAPDE_001834</name>
</gene>
<dbReference type="SMART" id="SM01060">
    <property type="entry name" value="Catalase"/>
    <property type="match status" value="1"/>
</dbReference>
<reference evidence="14 15" key="1">
    <citation type="journal article" date="2013" name="MBio">
        <title>Genome sequencing of the plant pathogen Taphrina deformans, the causal agent of peach leaf curl.</title>
        <authorList>
            <person name="Cisse O.H."/>
            <person name="Almeida J.M.G.C.F."/>
            <person name="Fonseca A."/>
            <person name="Kumar A.A."/>
            <person name="Salojaervi J."/>
            <person name="Overmyer K."/>
            <person name="Hauser P.M."/>
            <person name="Pagni M."/>
        </authorList>
    </citation>
    <scope>NUCLEOTIDE SEQUENCE [LARGE SCALE GENOMIC DNA]</scope>
    <source>
        <strain evidence="15">PYCC 5710 / ATCC 11124 / CBS 356.35 / IMI 108563 / JCM 9778 / NBRC 8474</strain>
    </source>
</reference>
<evidence type="ECO:0000259" key="13">
    <source>
        <dbReference type="SMART" id="SM01060"/>
    </source>
</evidence>
<evidence type="ECO:0000256" key="2">
    <source>
        <dbReference type="ARBA" id="ARBA00022559"/>
    </source>
</evidence>
<dbReference type="InterPro" id="IPR018028">
    <property type="entry name" value="Catalase"/>
</dbReference>
<evidence type="ECO:0000313" key="15">
    <source>
        <dbReference type="Proteomes" id="UP000013776"/>
    </source>
</evidence>
<feature type="domain" description="Catalase core" evidence="13">
    <location>
        <begin position="30"/>
        <end position="413"/>
    </location>
</feature>
<dbReference type="InterPro" id="IPR024708">
    <property type="entry name" value="Catalase_AS"/>
</dbReference>
<evidence type="ECO:0000256" key="1">
    <source>
        <dbReference type="ARBA" id="ARBA00005329"/>
    </source>
</evidence>
<dbReference type="InterPro" id="IPR011614">
    <property type="entry name" value="Catalase_core"/>
</dbReference>
<evidence type="ECO:0000256" key="11">
    <source>
        <dbReference type="RuleBase" id="RU000498"/>
    </source>
</evidence>
<dbReference type="GO" id="GO:0004096">
    <property type="term" value="F:catalase activity"/>
    <property type="evidence" value="ECO:0007669"/>
    <property type="project" value="UniProtKB-EC"/>
</dbReference>
<dbReference type="CDD" id="cd08157">
    <property type="entry name" value="catalase_fungal"/>
    <property type="match status" value="1"/>
</dbReference>
<dbReference type="GO" id="GO:0042744">
    <property type="term" value="P:hydrogen peroxide catabolic process"/>
    <property type="evidence" value="ECO:0007669"/>
    <property type="project" value="UniProtKB-KW"/>
</dbReference>
<dbReference type="FunFam" id="2.40.180.10:FF:000001">
    <property type="entry name" value="Catalase"/>
    <property type="match status" value="1"/>
</dbReference>
<dbReference type="AlphaFoldDB" id="R4X8J5"/>
<comment type="function">
    <text evidence="8 12">Catalyzes the degradation of hydrogen peroxide (H(2)O(2)) generated by peroxisomal oxidases to water and oxygen, thereby protecting cells from the toxic effects of hydrogen peroxide.</text>
</comment>
<evidence type="ECO:0000256" key="4">
    <source>
        <dbReference type="ARBA" id="ARBA00022723"/>
    </source>
</evidence>
<keyword evidence="15" id="KW-1185">Reference proteome</keyword>
<dbReference type="GO" id="GO:0042542">
    <property type="term" value="P:response to hydrogen peroxide"/>
    <property type="evidence" value="ECO:0007669"/>
    <property type="project" value="TreeGrafter"/>
</dbReference>
<dbReference type="STRING" id="1097556.R4X8J5"/>
<feature type="binding site" description="axial binding residue" evidence="10">
    <location>
        <position position="360"/>
    </location>
    <ligand>
        <name>heme</name>
        <dbReference type="ChEBI" id="CHEBI:30413"/>
    </ligand>
    <ligandPart>
        <name>Fe</name>
        <dbReference type="ChEBI" id="CHEBI:18248"/>
    </ligandPart>
</feature>
<feature type="active site" evidence="9">
    <location>
        <position position="150"/>
    </location>
</feature>
<keyword evidence="3 10" id="KW-0349">Heme</keyword>
<evidence type="ECO:0000256" key="7">
    <source>
        <dbReference type="ARBA" id="ARBA00023324"/>
    </source>
</evidence>
<keyword evidence="7 11" id="KW-0376">Hydrogen peroxide</keyword>
<sequence>MGSIGTPKSGLNFKIRDYEDDAKATQSHYTTSNGVKMPHPYEAQRIGENGPLLLQDFHLIDLLSHFNRERIPERVVHAKGSGAHGIFKVTKPLDDICLAPVFAVEGKETPVTVRFSTVGGESGSPDAARDPRGFSIKFRTDEGNMDWVYNNTPIFFLRDPAKFPHFIHTQKRNPQTHLTGAQDSTAFWDYLSQDPEAIHQFMFLMGDRGIPSSYRKMQGYSGHTFKFVNEAGDWKYVQIHLLSDQGVETLTQEEAGKLPPDSATQDLFEAIEKGDFPSWTVYAQVMSKEEAEENKVNVFDLTKTWSRKQFPLREFGKLTLNSNPENYFSEIELAAYNPAHLVPGIEPSADPVLQSRLFSYPDAHRYRIGSNYQQLPVNQHRVKNAGNFQRDGQMAFYNQGARPNYLSSIDTITLNKRSVNIDAVHAEYTGNALSYLSTIMKEDFDQPRDFWTRVLDDGARERLTDNISGHMTNCKDPEIIRRCIGIFNEVHPDFGAAVAKKTGCKNPYKGISELQFLGIRNSLANPQGTNATNGSQHDGTHS</sequence>
<keyword evidence="4 10" id="KW-0479">Metal-binding</keyword>
<dbReference type="InterPro" id="IPR002226">
    <property type="entry name" value="Catalase_haem_BS"/>
</dbReference>
<dbReference type="EC" id="1.11.1.6" evidence="11"/>
<dbReference type="GO" id="GO:0046872">
    <property type="term" value="F:metal ion binding"/>
    <property type="evidence" value="ECO:0007669"/>
    <property type="project" value="UniProtKB-KW"/>
</dbReference>
<evidence type="ECO:0000256" key="12">
    <source>
        <dbReference type="RuleBase" id="RU004142"/>
    </source>
</evidence>
<dbReference type="GO" id="GO:0020037">
    <property type="term" value="F:heme binding"/>
    <property type="evidence" value="ECO:0007669"/>
    <property type="project" value="InterPro"/>
</dbReference>
<proteinExistence type="inferred from homology"/>
<dbReference type="Gene3D" id="2.40.180.10">
    <property type="entry name" value="Catalase core domain"/>
    <property type="match status" value="1"/>
</dbReference>
<dbReference type="EMBL" id="CAHR02000063">
    <property type="protein sequence ID" value="CCG81939.1"/>
    <property type="molecule type" value="Genomic_DNA"/>
</dbReference>
<keyword evidence="5 11" id="KW-0560">Oxidoreductase</keyword>
<comment type="catalytic activity">
    <reaction evidence="11">
        <text>2 H2O2 = O2 + 2 H2O</text>
        <dbReference type="Rhea" id="RHEA:20309"/>
        <dbReference type="ChEBI" id="CHEBI:15377"/>
        <dbReference type="ChEBI" id="CHEBI:15379"/>
        <dbReference type="ChEBI" id="CHEBI:16240"/>
        <dbReference type="EC" id="1.11.1.6"/>
    </reaction>
</comment>
<name>R4X8J5_TAPDE</name>
<evidence type="ECO:0000313" key="14">
    <source>
        <dbReference type="EMBL" id="CCG81939.1"/>
    </source>
</evidence>
<evidence type="ECO:0000256" key="9">
    <source>
        <dbReference type="PIRSR" id="PIRSR038928-1"/>
    </source>
</evidence>
<evidence type="ECO:0000256" key="10">
    <source>
        <dbReference type="PIRSR" id="PIRSR038928-2"/>
    </source>
</evidence>
<dbReference type="eggNOG" id="KOG0047">
    <property type="taxonomic scope" value="Eukaryota"/>
</dbReference>
<dbReference type="Proteomes" id="UP000013776">
    <property type="component" value="Unassembled WGS sequence"/>
</dbReference>
<dbReference type="OrthoDB" id="6880011at2759"/>
<accession>R4X8J5</accession>
<dbReference type="InterPro" id="IPR024711">
    <property type="entry name" value="Catalase_clade1/3"/>
</dbReference>
<evidence type="ECO:0000256" key="3">
    <source>
        <dbReference type="ARBA" id="ARBA00022617"/>
    </source>
</evidence>
<dbReference type="PROSITE" id="PS00438">
    <property type="entry name" value="CATALASE_2"/>
    <property type="match status" value="1"/>
</dbReference>
<keyword evidence="2 11" id="KW-0575">Peroxidase</keyword>
<dbReference type="PANTHER" id="PTHR11465:SF62">
    <property type="entry name" value="CATALASE T"/>
    <property type="match status" value="1"/>
</dbReference>
<dbReference type="PIRSF" id="PIRSF038928">
    <property type="entry name" value="Catalase_clade1-3"/>
    <property type="match status" value="1"/>
</dbReference>
<feature type="active site" evidence="9">
    <location>
        <position position="77"/>
    </location>
</feature>
<dbReference type="SUPFAM" id="SSF56634">
    <property type="entry name" value="Heme-dependent catalase-like"/>
    <property type="match status" value="1"/>
</dbReference>
<dbReference type="PROSITE" id="PS51402">
    <property type="entry name" value="CATALASE_3"/>
    <property type="match status" value="1"/>
</dbReference>